<dbReference type="GO" id="GO:0008233">
    <property type="term" value="F:peptidase activity"/>
    <property type="evidence" value="ECO:0007669"/>
    <property type="project" value="UniProtKB-KW"/>
</dbReference>
<dbReference type="SUPFAM" id="SSF50475">
    <property type="entry name" value="FMN-binding split barrel"/>
    <property type="match status" value="1"/>
</dbReference>
<evidence type="ECO:0000313" key="1">
    <source>
        <dbReference type="EMBL" id="STI78244.1"/>
    </source>
</evidence>
<proteinExistence type="predicted"/>
<sequence length="244" mass="27307">MELQNVTISSLVCIHYTIGDNLSIGILCESESSRYPWSRAMYIPRKMVMNEEDSARRFIAAYPFGLMVSPSLAATHLPFILDPQEGEKGALYGHVARANPQWKELAGQRVLVVFSGPHTYISPRWYPPKEAVPTWNYAAVHCYGVVELLDAAATRELMARMLDTFEPGLSGDTTLMPEAYMSRQLQGIVGFKIQLDDVQGKEKLGQHRSQEDQQGVFAALSASDRSDDRQLAEYMRMRGTGTGR</sequence>
<keyword evidence="1" id="KW-0645">Protease</keyword>
<protein>
    <submittedName>
        <fullName evidence="1">Protease synthase and sporulation protein PAI 2</fullName>
    </submittedName>
</protein>
<gene>
    <name evidence="1" type="primary">paiB</name>
    <name evidence="1" type="ORF">NCTC8985_03565</name>
</gene>
<dbReference type="AlphaFoldDB" id="A0A376TLX6"/>
<dbReference type="InterPro" id="IPR012349">
    <property type="entry name" value="Split_barrel_FMN-bd"/>
</dbReference>
<keyword evidence="1" id="KW-0378">Hydrolase</keyword>
<dbReference type="EMBL" id="UGCO01000001">
    <property type="protein sequence ID" value="STI78244.1"/>
    <property type="molecule type" value="Genomic_DNA"/>
</dbReference>
<organism evidence="1 2">
    <name type="scientific">Escherichia coli</name>
    <dbReference type="NCBI Taxonomy" id="562"/>
    <lineage>
        <taxon>Bacteria</taxon>
        <taxon>Pseudomonadati</taxon>
        <taxon>Pseudomonadota</taxon>
        <taxon>Gammaproteobacteria</taxon>
        <taxon>Enterobacterales</taxon>
        <taxon>Enterobacteriaceae</taxon>
        <taxon>Escherichia</taxon>
    </lineage>
</organism>
<dbReference type="PANTHER" id="PTHR35802">
    <property type="entry name" value="PROTEASE SYNTHASE AND SPORULATION PROTEIN PAI 2"/>
    <property type="match status" value="1"/>
</dbReference>
<dbReference type="InterPro" id="IPR007396">
    <property type="entry name" value="TR_PAI2-type"/>
</dbReference>
<name>A0A376TLX6_ECOLX</name>
<dbReference type="Gene3D" id="2.30.110.10">
    <property type="entry name" value="Electron Transport, Fmn-binding Protein, Chain A"/>
    <property type="match status" value="1"/>
</dbReference>
<accession>A0A376TLX6</accession>
<reference evidence="1 2" key="1">
    <citation type="submission" date="2018-06" db="EMBL/GenBank/DDBJ databases">
        <authorList>
            <consortium name="Pathogen Informatics"/>
            <person name="Doyle S."/>
        </authorList>
    </citation>
    <scope>NUCLEOTIDE SEQUENCE [LARGE SCALE GENOMIC DNA]</scope>
    <source>
        <strain evidence="1 2">NCTC8985</strain>
    </source>
</reference>
<dbReference type="PANTHER" id="PTHR35802:SF1">
    <property type="entry name" value="PROTEASE SYNTHASE AND SPORULATION PROTEIN PAI 2"/>
    <property type="match status" value="1"/>
</dbReference>
<evidence type="ECO:0000313" key="2">
    <source>
        <dbReference type="Proteomes" id="UP000254405"/>
    </source>
</evidence>
<dbReference type="PIRSF" id="PIRSF010372">
    <property type="entry name" value="PaiB"/>
    <property type="match status" value="1"/>
</dbReference>
<dbReference type="Proteomes" id="UP000254405">
    <property type="component" value="Unassembled WGS sequence"/>
</dbReference>
<dbReference type="Pfam" id="PF04299">
    <property type="entry name" value="FMN_bind_2"/>
    <property type="match status" value="1"/>
</dbReference>
<dbReference type="GO" id="GO:0006508">
    <property type="term" value="P:proteolysis"/>
    <property type="evidence" value="ECO:0007669"/>
    <property type="project" value="UniProtKB-KW"/>
</dbReference>